<evidence type="ECO:0000313" key="8">
    <source>
        <dbReference type="EMBL" id="KAF7278510.1"/>
    </source>
</evidence>
<dbReference type="Proteomes" id="UP000625711">
    <property type="component" value="Unassembled WGS sequence"/>
</dbReference>
<evidence type="ECO:0000256" key="7">
    <source>
        <dbReference type="SAM" id="MobiDB-lite"/>
    </source>
</evidence>
<comment type="similarity">
    <text evidence="1 5">Belongs to the methyltransferase superfamily. METTL16/RlmF family.</text>
</comment>
<dbReference type="GO" id="GO:0008168">
    <property type="term" value="F:methyltransferase activity"/>
    <property type="evidence" value="ECO:0007669"/>
    <property type="project" value="UniProtKB-UniRule"/>
</dbReference>
<evidence type="ECO:0000313" key="9">
    <source>
        <dbReference type="Proteomes" id="UP000625711"/>
    </source>
</evidence>
<evidence type="ECO:0000256" key="2">
    <source>
        <dbReference type="ARBA" id="ARBA00022603"/>
    </source>
</evidence>
<dbReference type="SUPFAM" id="SSF53335">
    <property type="entry name" value="S-adenosyl-L-methionine-dependent methyltransferases"/>
    <property type="match status" value="1"/>
</dbReference>
<evidence type="ECO:0000256" key="4">
    <source>
        <dbReference type="ARBA" id="ARBA00022691"/>
    </source>
</evidence>
<sequence length="479" mass="55563">MSMNKYMHPRNIYHKPPDFKELAVTYPEFKQYVKLDISGKTMFDFKDPDALRSLSRTLLKKDFDLDVEIPKNKLIPTIPLRLNYILWIEDLMDFICREKDIKGVDIGTGASCVYPLLAAKKNEWSMIATESDKDSVTFAHNNVERNNLTELISIVHTSGDTLLTDIVDCASHIDFCMCNPPFFSNTQELHPFFKARSKNRPHPKNAFVASTNEVVAKGGEVEFIQRLMAESKILQNRVLIYTTMVGQKRDLPVLKKTLRDIQVSSFKETEFCQGNTTRWGLAWTFTNYDLKKALDLVKLSAKPPKCKAPLIYQLPVKDTTSESVSNMTDTILTMFKNLKMTIEEVTRNKMHQRYFLTTSSNTWSHQRRKRRERMRQTSEDSLSMQDVPEQNDNDEDEVISPAKRTIEDICENTCKKLRLSTDSDSSREVFKFMCAFNCDQDKLYLEFNTLNEDHNREYLHQILQYVKNNICKDDAKLAA</sequence>
<dbReference type="PANTHER" id="PTHR13393:SF0">
    <property type="entry name" value="RNA N6-ADENOSINE-METHYLTRANSFERASE METTL16"/>
    <property type="match status" value="1"/>
</dbReference>
<feature type="binding site" evidence="6">
    <location>
        <position position="107"/>
    </location>
    <ligand>
        <name>S-adenosyl-L-methionine</name>
        <dbReference type="ChEBI" id="CHEBI:59789"/>
    </ligand>
</feature>
<dbReference type="GO" id="GO:0070475">
    <property type="term" value="P:rRNA base methylation"/>
    <property type="evidence" value="ECO:0007669"/>
    <property type="project" value="TreeGrafter"/>
</dbReference>
<dbReference type="EMBL" id="JAACXV010000397">
    <property type="protein sequence ID" value="KAF7278510.1"/>
    <property type="molecule type" value="Genomic_DNA"/>
</dbReference>
<feature type="region of interest" description="Disordered" evidence="7">
    <location>
        <begin position="365"/>
        <end position="396"/>
    </location>
</feature>
<gene>
    <name evidence="8" type="ORF">GWI33_008214</name>
</gene>
<dbReference type="InterPro" id="IPR017182">
    <property type="entry name" value="METTL16/PsiM"/>
</dbReference>
<evidence type="ECO:0000256" key="5">
    <source>
        <dbReference type="PIRNR" id="PIRNR037350"/>
    </source>
</evidence>
<dbReference type="InterPro" id="IPR010286">
    <property type="entry name" value="METTL16/RlmF"/>
</dbReference>
<dbReference type="EC" id="2.1.1.-" evidence="5"/>
<proteinExistence type="inferred from homology"/>
<keyword evidence="9" id="KW-1185">Reference proteome</keyword>
<evidence type="ECO:0000256" key="1">
    <source>
        <dbReference type="ARBA" id="ARBA00005878"/>
    </source>
</evidence>
<dbReference type="InterPro" id="IPR029063">
    <property type="entry name" value="SAM-dependent_MTases_sf"/>
</dbReference>
<feature type="compositionally biased region" description="Polar residues" evidence="7">
    <location>
        <begin position="379"/>
        <end position="388"/>
    </location>
</feature>
<reference evidence="8" key="1">
    <citation type="submission" date="2020-08" db="EMBL/GenBank/DDBJ databases">
        <title>Genome sequencing and assembly of the red palm weevil Rhynchophorus ferrugineus.</title>
        <authorList>
            <person name="Dias G.B."/>
            <person name="Bergman C.M."/>
            <person name="Manee M."/>
        </authorList>
    </citation>
    <scope>NUCLEOTIDE SEQUENCE</scope>
    <source>
        <strain evidence="8">AA-2017</strain>
        <tissue evidence="8">Whole larva</tissue>
    </source>
</reference>
<feature type="binding site" evidence="6">
    <location>
        <position position="130"/>
    </location>
    <ligand>
        <name>S-adenosyl-L-methionine</name>
        <dbReference type="ChEBI" id="CHEBI:59789"/>
    </ligand>
</feature>
<evidence type="ECO:0000256" key="3">
    <source>
        <dbReference type="ARBA" id="ARBA00022679"/>
    </source>
</evidence>
<feature type="binding site" evidence="6">
    <location>
        <position position="81"/>
    </location>
    <ligand>
        <name>S-adenosyl-L-methionine</name>
        <dbReference type="ChEBI" id="CHEBI:59789"/>
    </ligand>
</feature>
<dbReference type="Pfam" id="PF05971">
    <property type="entry name" value="Methyltransf_10"/>
    <property type="match status" value="1"/>
</dbReference>
<feature type="binding site" evidence="6">
    <location>
        <position position="179"/>
    </location>
    <ligand>
        <name>S-adenosyl-L-methionine</name>
        <dbReference type="ChEBI" id="CHEBI:59789"/>
    </ligand>
</feature>
<dbReference type="AlphaFoldDB" id="A0A834ICT5"/>
<keyword evidence="4 6" id="KW-0949">S-adenosyl-L-methionine</keyword>
<dbReference type="CDD" id="cd02440">
    <property type="entry name" value="AdoMet_MTases"/>
    <property type="match status" value="1"/>
</dbReference>
<dbReference type="GO" id="GO:0005634">
    <property type="term" value="C:nucleus"/>
    <property type="evidence" value="ECO:0007669"/>
    <property type="project" value="TreeGrafter"/>
</dbReference>
<protein>
    <recommendedName>
        <fullName evidence="5">U6 small nuclear RNA (adenine-(43)-N(6))-methyltransferase</fullName>
        <ecNumber evidence="5">2.1.1.-</ecNumber>
    </recommendedName>
</protein>
<organism evidence="8 9">
    <name type="scientific">Rhynchophorus ferrugineus</name>
    <name type="common">Red palm weevil</name>
    <name type="synonym">Curculio ferrugineus</name>
    <dbReference type="NCBI Taxonomy" id="354439"/>
    <lineage>
        <taxon>Eukaryota</taxon>
        <taxon>Metazoa</taxon>
        <taxon>Ecdysozoa</taxon>
        <taxon>Arthropoda</taxon>
        <taxon>Hexapoda</taxon>
        <taxon>Insecta</taxon>
        <taxon>Pterygota</taxon>
        <taxon>Neoptera</taxon>
        <taxon>Endopterygota</taxon>
        <taxon>Coleoptera</taxon>
        <taxon>Polyphaga</taxon>
        <taxon>Cucujiformia</taxon>
        <taxon>Curculionidae</taxon>
        <taxon>Dryophthorinae</taxon>
        <taxon>Rhynchophorus</taxon>
    </lineage>
</organism>
<dbReference type="PANTHER" id="PTHR13393">
    <property type="entry name" value="SAM-DEPENDENT METHYLTRANSFERASE"/>
    <property type="match status" value="1"/>
</dbReference>
<dbReference type="Gene3D" id="3.40.50.150">
    <property type="entry name" value="Vaccinia Virus protein VP39"/>
    <property type="match status" value="1"/>
</dbReference>
<keyword evidence="2 5" id="KW-0489">Methyltransferase</keyword>
<accession>A0A834ICT5</accession>
<comment type="caution">
    <text evidence="8">The sequence shown here is derived from an EMBL/GenBank/DDBJ whole genome shotgun (WGS) entry which is preliminary data.</text>
</comment>
<dbReference type="PIRSF" id="PIRSF037350">
    <property type="entry name" value="Mtase_ZK1128_prd"/>
    <property type="match status" value="1"/>
</dbReference>
<keyword evidence="3 5" id="KW-0808">Transferase</keyword>
<evidence type="ECO:0000256" key="6">
    <source>
        <dbReference type="PIRSR" id="PIRSR037350-1"/>
    </source>
</evidence>
<dbReference type="OrthoDB" id="514248at2759"/>
<name>A0A834ICT5_RHYFE</name>